<name>A0A9X3TW62_9PROT</name>
<dbReference type="EMBL" id="JANWOI010000001">
    <property type="protein sequence ID" value="MDA5192669.1"/>
    <property type="molecule type" value="Genomic_DNA"/>
</dbReference>
<dbReference type="Proteomes" id="UP001141619">
    <property type="component" value="Unassembled WGS sequence"/>
</dbReference>
<sequence>MSNSPRAKRKKQDPEEILKRASDDIQSLLSAAGLGDPGDDEHAQIFRQLAEQEEAAQRELLAGLASAANNLYRKLYRVVAPDRANPREDIIGACSQGTATDLAKVRSWVEAVAMLRGRLQAKEQGGQKKTQIDFLLRQLADIWLTHTDSTSSPWSLGTDATSPFIVFASMALERAFHASEITETALGQRWRRLKKAETYVD</sequence>
<feature type="region of interest" description="Disordered" evidence="1">
    <location>
        <begin position="1"/>
        <end position="22"/>
    </location>
</feature>
<evidence type="ECO:0000256" key="1">
    <source>
        <dbReference type="SAM" id="MobiDB-lite"/>
    </source>
</evidence>
<organism evidence="2 3">
    <name type="scientific">Govanella unica</name>
    <dbReference type="NCBI Taxonomy" id="2975056"/>
    <lineage>
        <taxon>Bacteria</taxon>
        <taxon>Pseudomonadati</taxon>
        <taxon>Pseudomonadota</taxon>
        <taxon>Alphaproteobacteria</taxon>
        <taxon>Emcibacterales</taxon>
        <taxon>Govanellaceae</taxon>
        <taxon>Govanella</taxon>
    </lineage>
</organism>
<evidence type="ECO:0000313" key="3">
    <source>
        <dbReference type="Proteomes" id="UP001141619"/>
    </source>
</evidence>
<comment type="caution">
    <text evidence="2">The sequence shown here is derived from an EMBL/GenBank/DDBJ whole genome shotgun (WGS) entry which is preliminary data.</text>
</comment>
<accession>A0A9X3TW62</accession>
<reference evidence="2" key="2">
    <citation type="journal article" date="2023" name="Syst. Appl. Microbiol.">
        <title>Govania unica gen. nov., sp. nov., a rare biosphere bacterium that represents a novel family in the class Alphaproteobacteria.</title>
        <authorList>
            <person name="Vandamme P."/>
            <person name="Peeters C."/>
            <person name="Hettiarachchi A."/>
            <person name="Cnockaert M."/>
            <person name="Carlier A."/>
        </authorList>
    </citation>
    <scope>NUCLEOTIDE SEQUENCE</scope>
    <source>
        <strain evidence="2">LMG 31809</strain>
    </source>
</reference>
<reference evidence="2" key="1">
    <citation type="submission" date="2022-08" db="EMBL/GenBank/DDBJ databases">
        <authorList>
            <person name="Vandamme P."/>
            <person name="Hettiarachchi A."/>
            <person name="Peeters C."/>
            <person name="Cnockaert M."/>
            <person name="Carlier A."/>
        </authorList>
    </citation>
    <scope>NUCLEOTIDE SEQUENCE</scope>
    <source>
        <strain evidence="2">LMG 31809</strain>
    </source>
</reference>
<feature type="compositionally biased region" description="Basic and acidic residues" evidence="1">
    <location>
        <begin position="12"/>
        <end position="22"/>
    </location>
</feature>
<protein>
    <submittedName>
        <fullName evidence="2">Uncharacterized protein</fullName>
    </submittedName>
</protein>
<keyword evidence="3" id="KW-1185">Reference proteome</keyword>
<evidence type="ECO:0000313" key="2">
    <source>
        <dbReference type="EMBL" id="MDA5192669.1"/>
    </source>
</evidence>
<dbReference type="AlphaFoldDB" id="A0A9X3TW62"/>
<dbReference type="RefSeq" id="WP_274942373.1">
    <property type="nucleotide sequence ID" value="NZ_JANWOI010000001.1"/>
</dbReference>
<proteinExistence type="predicted"/>
<gene>
    <name evidence="2" type="ORF">NYP16_01695</name>
</gene>
<feature type="compositionally biased region" description="Basic residues" evidence="1">
    <location>
        <begin position="1"/>
        <end position="11"/>
    </location>
</feature>